<feature type="region of interest" description="Disordered" evidence="1">
    <location>
        <begin position="474"/>
        <end position="507"/>
    </location>
</feature>
<dbReference type="PANTHER" id="PTHR18063">
    <property type="entry name" value="NF-E2 INDUCIBLE PROTEIN"/>
    <property type="match status" value="1"/>
</dbReference>
<sequence>MSIFPSLQYGMDVNPKFTKGVTGVEYTSNLTAFELLNVDLVHGWLLDPHGDAETAEIVGPKAYNELIEEVIRGNDASSEVEKLSVDVEKLVAKLNGEEWTESKLTNEPAPSQAPSASVTDKFLASLTSPPVKEEEEKKDSPLIDMNFDTGSLYPSLDEVKTSLRDVSCDPTTVPTEDKQQLSPEEMAKIQQEIVDLKKKISDLSETATNGSLVNSFLQGTAHQLTQFGLQELYSYVKDDTMCVFFRNNHFSTLTKHEGVLYNLVTDLGYASVPQVVWEKLDVIDGDTEFMDSSFKKPSPQKAMVASSALAGEQLIARRGQTEADLQLAIQLSKQDGGAPPTGAKAHEVEEERLMKAALEESLNMNQSASQFPATTVTLPGTTAQPADLLDAKPSGIQAANAAASAAPVTDKLLAITGAPSPAPTSTTVLARPRPPNLMEDQDALIARQMQAEMQQADGDRASEALVQKLYAEETKRLDQAQTTSGRRGGKSNGSRKKSGESDNCTIS</sequence>
<proteinExistence type="predicted"/>
<name>A0A7S1UWV6_9STRA</name>
<dbReference type="InterPro" id="IPR033979">
    <property type="entry name" value="MINDY_domain"/>
</dbReference>
<dbReference type="GO" id="GO:0071108">
    <property type="term" value="P:protein K48-linked deubiquitination"/>
    <property type="evidence" value="ECO:0007669"/>
    <property type="project" value="TreeGrafter"/>
</dbReference>
<dbReference type="GO" id="GO:1990380">
    <property type="term" value="F:K48-linked deubiquitinase activity"/>
    <property type="evidence" value="ECO:0007669"/>
    <property type="project" value="InterPro"/>
</dbReference>
<protein>
    <recommendedName>
        <fullName evidence="2">MINDY deubiquitinase domain-containing protein</fullName>
    </recommendedName>
</protein>
<dbReference type="AlphaFoldDB" id="A0A7S1UWV6"/>
<dbReference type="GO" id="GO:0016807">
    <property type="term" value="F:cysteine-type carboxypeptidase activity"/>
    <property type="evidence" value="ECO:0007669"/>
    <property type="project" value="TreeGrafter"/>
</dbReference>
<organism evidence="3">
    <name type="scientific">Grammatophora oceanica</name>
    <dbReference type="NCBI Taxonomy" id="210454"/>
    <lineage>
        <taxon>Eukaryota</taxon>
        <taxon>Sar</taxon>
        <taxon>Stramenopiles</taxon>
        <taxon>Ochrophyta</taxon>
        <taxon>Bacillariophyta</taxon>
        <taxon>Fragilariophyceae</taxon>
        <taxon>Fragilariophycidae</taxon>
        <taxon>Rhabdonematales</taxon>
        <taxon>Grammatophoraceae</taxon>
        <taxon>Grammatophora</taxon>
    </lineage>
</organism>
<evidence type="ECO:0000259" key="2">
    <source>
        <dbReference type="Pfam" id="PF04424"/>
    </source>
</evidence>
<dbReference type="InterPro" id="IPR007518">
    <property type="entry name" value="MINDY"/>
</dbReference>
<dbReference type="EMBL" id="HBGK01019596">
    <property type="protein sequence ID" value="CAD9281035.1"/>
    <property type="molecule type" value="Transcribed_RNA"/>
</dbReference>
<dbReference type="Pfam" id="PF04424">
    <property type="entry name" value="MINDY_DUB"/>
    <property type="match status" value="1"/>
</dbReference>
<feature type="compositionally biased region" description="Basic residues" evidence="1">
    <location>
        <begin position="487"/>
        <end position="496"/>
    </location>
</feature>
<dbReference type="GO" id="GO:0071944">
    <property type="term" value="C:cell periphery"/>
    <property type="evidence" value="ECO:0007669"/>
    <property type="project" value="TreeGrafter"/>
</dbReference>
<dbReference type="PANTHER" id="PTHR18063:SF6">
    <property type="entry name" value="UBIQUITIN CARBOXYL-TERMINAL HYDROLASE"/>
    <property type="match status" value="1"/>
</dbReference>
<dbReference type="GO" id="GO:0004843">
    <property type="term" value="F:cysteine-type deubiquitinase activity"/>
    <property type="evidence" value="ECO:0007669"/>
    <property type="project" value="InterPro"/>
</dbReference>
<reference evidence="3" key="1">
    <citation type="submission" date="2021-01" db="EMBL/GenBank/DDBJ databases">
        <authorList>
            <person name="Corre E."/>
            <person name="Pelletier E."/>
            <person name="Niang G."/>
            <person name="Scheremetjew M."/>
            <person name="Finn R."/>
            <person name="Kale V."/>
            <person name="Holt S."/>
            <person name="Cochrane G."/>
            <person name="Meng A."/>
            <person name="Brown T."/>
            <person name="Cohen L."/>
        </authorList>
    </citation>
    <scope>NUCLEOTIDE SEQUENCE</scope>
    <source>
        <strain evidence="3">CCMP 410</strain>
    </source>
</reference>
<evidence type="ECO:0000313" key="3">
    <source>
        <dbReference type="EMBL" id="CAD9281035.1"/>
    </source>
</evidence>
<feature type="domain" description="MINDY deubiquitinase" evidence="2">
    <location>
        <begin position="1"/>
        <end position="294"/>
    </location>
</feature>
<evidence type="ECO:0000256" key="1">
    <source>
        <dbReference type="SAM" id="MobiDB-lite"/>
    </source>
</evidence>
<dbReference type="GO" id="GO:0005829">
    <property type="term" value="C:cytosol"/>
    <property type="evidence" value="ECO:0007669"/>
    <property type="project" value="TreeGrafter"/>
</dbReference>
<gene>
    <name evidence="3" type="ORF">GOCE00092_LOCUS9945</name>
</gene>
<accession>A0A7S1UWV6</accession>